<dbReference type="OrthoDB" id="10404250at2759"/>
<dbReference type="Proteomes" id="UP000267096">
    <property type="component" value="Unassembled WGS sequence"/>
</dbReference>
<evidence type="ECO:0000256" key="1">
    <source>
        <dbReference type="SAM" id="MobiDB-lite"/>
    </source>
</evidence>
<keyword evidence="3" id="KW-1185">Reference proteome</keyword>
<dbReference type="WBParaSite" id="ASIM_0000477101-mRNA-1">
    <property type="protein sequence ID" value="ASIM_0000477101-mRNA-1"/>
    <property type="gene ID" value="ASIM_0000477101"/>
</dbReference>
<dbReference type="EMBL" id="UYRR01008102">
    <property type="protein sequence ID" value="VDK24107.1"/>
    <property type="molecule type" value="Genomic_DNA"/>
</dbReference>
<feature type="region of interest" description="Disordered" evidence="1">
    <location>
        <begin position="27"/>
        <end position="63"/>
    </location>
</feature>
<evidence type="ECO:0000313" key="2">
    <source>
        <dbReference type="EMBL" id="VDK24107.1"/>
    </source>
</evidence>
<name>A0A0M3JAZ8_ANISI</name>
<sequence>MIDQWNEQSLKLSQTIRSAKKTASSSVLNSSIHQSSNLNTANDNNDAVKNSESTKQSLNEESASAAIALTPSSPFNIEVELTQVESPFLPQLHLSLPISMNGAAIVIRDLIDSKGMVHPDIGSIIAYALSSNEYGSKRKKMRDMRSFDGVAVNLKTNPTESDIVGNYEHIEVD</sequence>
<organism evidence="4">
    <name type="scientific">Anisakis simplex</name>
    <name type="common">Herring worm</name>
    <dbReference type="NCBI Taxonomy" id="6269"/>
    <lineage>
        <taxon>Eukaryota</taxon>
        <taxon>Metazoa</taxon>
        <taxon>Ecdysozoa</taxon>
        <taxon>Nematoda</taxon>
        <taxon>Chromadorea</taxon>
        <taxon>Rhabditida</taxon>
        <taxon>Spirurina</taxon>
        <taxon>Ascaridomorpha</taxon>
        <taxon>Ascaridoidea</taxon>
        <taxon>Anisakidae</taxon>
        <taxon>Anisakis</taxon>
        <taxon>Anisakis simplex complex</taxon>
    </lineage>
</organism>
<gene>
    <name evidence="2" type="ORF">ASIM_LOCUS4581</name>
</gene>
<accession>A0A0M3JAZ8</accession>
<reference evidence="4" key="1">
    <citation type="submission" date="2017-02" db="UniProtKB">
        <authorList>
            <consortium name="WormBaseParasite"/>
        </authorList>
    </citation>
    <scope>IDENTIFICATION</scope>
</reference>
<dbReference type="AlphaFoldDB" id="A0A0M3JAZ8"/>
<feature type="compositionally biased region" description="Polar residues" evidence="1">
    <location>
        <begin position="27"/>
        <end position="62"/>
    </location>
</feature>
<evidence type="ECO:0000313" key="3">
    <source>
        <dbReference type="Proteomes" id="UP000267096"/>
    </source>
</evidence>
<evidence type="ECO:0000313" key="4">
    <source>
        <dbReference type="WBParaSite" id="ASIM_0000477101-mRNA-1"/>
    </source>
</evidence>
<reference evidence="2 3" key="2">
    <citation type="submission" date="2018-11" db="EMBL/GenBank/DDBJ databases">
        <authorList>
            <consortium name="Pathogen Informatics"/>
        </authorList>
    </citation>
    <scope>NUCLEOTIDE SEQUENCE [LARGE SCALE GENOMIC DNA]</scope>
</reference>
<protein>
    <submittedName>
        <fullName evidence="2 4">Uncharacterized protein</fullName>
    </submittedName>
</protein>
<proteinExistence type="predicted"/>